<dbReference type="CDD" id="cd23022">
    <property type="entry name" value="zf-HIT_DDX59"/>
    <property type="match status" value="1"/>
</dbReference>
<accession>A0A1W0A9F3</accession>
<feature type="domain" description="DEAD-box RNA helicase Q" evidence="10">
    <location>
        <begin position="89"/>
        <end position="117"/>
    </location>
</feature>
<dbReference type="InterPro" id="IPR044742">
    <property type="entry name" value="DEAD/DEAH_RhlB"/>
</dbReference>
<feature type="short sequence motif" description="Q motif" evidence="6">
    <location>
        <begin position="89"/>
        <end position="117"/>
    </location>
</feature>
<evidence type="ECO:0000256" key="5">
    <source>
        <dbReference type="ARBA" id="ARBA00022840"/>
    </source>
</evidence>
<dbReference type="PROSITE" id="PS51195">
    <property type="entry name" value="Q_MOTIF"/>
    <property type="match status" value="1"/>
</dbReference>
<dbReference type="InterPro" id="IPR007529">
    <property type="entry name" value="Znf_HIT"/>
</dbReference>
<comment type="caution">
    <text evidence="11">The sequence shown here is derived from an EMBL/GenBank/DDBJ whole genome shotgun (WGS) entry which is preliminary data.</text>
</comment>
<evidence type="ECO:0000313" key="11">
    <source>
        <dbReference type="EMBL" id="OQS06924.1"/>
    </source>
</evidence>
<dbReference type="GO" id="GO:0003676">
    <property type="term" value="F:nucleic acid binding"/>
    <property type="evidence" value="ECO:0007669"/>
    <property type="project" value="InterPro"/>
</dbReference>
<dbReference type="SMART" id="SM00487">
    <property type="entry name" value="DEXDc"/>
    <property type="match status" value="1"/>
</dbReference>
<keyword evidence="3" id="KW-0378">Hydrolase</keyword>
<feature type="domain" description="Helicase ATP-binding" evidence="8">
    <location>
        <begin position="121"/>
        <end position="296"/>
    </location>
</feature>
<organism evidence="11 12">
    <name type="scientific">Thraustotheca clavata</name>
    <dbReference type="NCBI Taxonomy" id="74557"/>
    <lineage>
        <taxon>Eukaryota</taxon>
        <taxon>Sar</taxon>
        <taxon>Stramenopiles</taxon>
        <taxon>Oomycota</taxon>
        <taxon>Saprolegniomycetes</taxon>
        <taxon>Saprolegniales</taxon>
        <taxon>Achlyaceae</taxon>
        <taxon>Thraustotheca</taxon>
    </lineage>
</organism>
<evidence type="ECO:0000256" key="6">
    <source>
        <dbReference type="PROSITE-ProRule" id="PRU00552"/>
    </source>
</evidence>
<evidence type="ECO:0000256" key="3">
    <source>
        <dbReference type="ARBA" id="ARBA00022801"/>
    </source>
</evidence>
<dbReference type="InterPro" id="IPR014001">
    <property type="entry name" value="Helicase_ATP-bd"/>
</dbReference>
<dbReference type="InterPro" id="IPR027417">
    <property type="entry name" value="P-loop_NTPase"/>
</dbReference>
<dbReference type="SMART" id="SM00490">
    <property type="entry name" value="HELICc"/>
    <property type="match status" value="1"/>
</dbReference>
<dbReference type="PANTHER" id="PTHR47959:SF13">
    <property type="entry name" value="ATP-DEPENDENT RNA HELICASE RHLE"/>
    <property type="match status" value="1"/>
</dbReference>
<dbReference type="OrthoDB" id="360161at2759"/>
<gene>
    <name evidence="11" type="ORF">THRCLA_01057</name>
</gene>
<dbReference type="InterPro" id="IPR050079">
    <property type="entry name" value="DEAD_box_RNA_helicase"/>
</dbReference>
<dbReference type="GO" id="GO:0005524">
    <property type="term" value="F:ATP binding"/>
    <property type="evidence" value="ECO:0007669"/>
    <property type="project" value="UniProtKB-KW"/>
</dbReference>
<dbReference type="PANTHER" id="PTHR47959">
    <property type="entry name" value="ATP-DEPENDENT RNA HELICASE RHLE-RELATED"/>
    <property type="match status" value="1"/>
</dbReference>
<dbReference type="GO" id="GO:0016787">
    <property type="term" value="F:hydrolase activity"/>
    <property type="evidence" value="ECO:0007669"/>
    <property type="project" value="UniProtKB-KW"/>
</dbReference>
<feature type="region of interest" description="Disordered" evidence="7">
    <location>
        <begin position="1"/>
        <end position="24"/>
    </location>
</feature>
<keyword evidence="5" id="KW-0067">ATP-binding</keyword>
<feature type="domain" description="Helicase C-terminal" evidence="9">
    <location>
        <begin position="311"/>
        <end position="474"/>
    </location>
</feature>
<keyword evidence="4 11" id="KW-0347">Helicase</keyword>
<dbReference type="InterPro" id="IPR014014">
    <property type="entry name" value="RNA_helicase_DEAD_Q_motif"/>
</dbReference>
<evidence type="ECO:0000256" key="7">
    <source>
        <dbReference type="SAM" id="MobiDB-lite"/>
    </source>
</evidence>
<dbReference type="STRING" id="74557.A0A1W0A9F3"/>
<dbReference type="PROSITE" id="PS51192">
    <property type="entry name" value="HELICASE_ATP_BIND_1"/>
    <property type="match status" value="1"/>
</dbReference>
<dbReference type="EMBL" id="JNBS01000292">
    <property type="protein sequence ID" value="OQS06924.1"/>
    <property type="molecule type" value="Genomic_DNA"/>
</dbReference>
<dbReference type="Proteomes" id="UP000243217">
    <property type="component" value="Unassembled WGS sequence"/>
</dbReference>
<dbReference type="SUPFAM" id="SSF52540">
    <property type="entry name" value="P-loop containing nucleoside triphosphate hydrolases"/>
    <property type="match status" value="1"/>
</dbReference>
<dbReference type="AlphaFoldDB" id="A0A1W0A9F3"/>
<evidence type="ECO:0000256" key="2">
    <source>
        <dbReference type="ARBA" id="ARBA00022741"/>
    </source>
</evidence>
<evidence type="ECO:0000313" key="12">
    <source>
        <dbReference type="Proteomes" id="UP000243217"/>
    </source>
</evidence>
<comment type="similarity">
    <text evidence="1">Belongs to the DEAD box helicase family. DDX59 subfamily.</text>
</comment>
<dbReference type="GO" id="GO:0005829">
    <property type="term" value="C:cytosol"/>
    <property type="evidence" value="ECO:0007669"/>
    <property type="project" value="TreeGrafter"/>
</dbReference>
<dbReference type="InterPro" id="IPR011545">
    <property type="entry name" value="DEAD/DEAH_box_helicase_dom"/>
</dbReference>
<evidence type="ECO:0000256" key="1">
    <source>
        <dbReference type="ARBA" id="ARBA00009718"/>
    </source>
</evidence>
<dbReference type="Pfam" id="PF00271">
    <property type="entry name" value="Helicase_C"/>
    <property type="match status" value="1"/>
</dbReference>
<reference evidence="11 12" key="1">
    <citation type="journal article" date="2014" name="Genome Biol. Evol.">
        <title>The secreted proteins of Achlya hypogyna and Thraustotheca clavata identify the ancestral oomycete secretome and reveal gene acquisitions by horizontal gene transfer.</title>
        <authorList>
            <person name="Misner I."/>
            <person name="Blouin N."/>
            <person name="Leonard G."/>
            <person name="Richards T.A."/>
            <person name="Lane C.E."/>
        </authorList>
    </citation>
    <scope>NUCLEOTIDE SEQUENCE [LARGE SCALE GENOMIC DNA]</scope>
    <source>
        <strain evidence="11 12">ATCC 34112</strain>
    </source>
</reference>
<dbReference type="Pfam" id="PF00270">
    <property type="entry name" value="DEAD"/>
    <property type="match status" value="1"/>
</dbReference>
<evidence type="ECO:0000259" key="9">
    <source>
        <dbReference type="PROSITE" id="PS51194"/>
    </source>
</evidence>
<evidence type="ECO:0000259" key="10">
    <source>
        <dbReference type="PROSITE" id="PS51195"/>
    </source>
</evidence>
<dbReference type="Gene3D" id="3.30.60.220">
    <property type="match status" value="1"/>
</dbReference>
<protein>
    <submittedName>
        <fullName evidence="11">DEAD/DEAH box RNA helicase</fullName>
    </submittedName>
</protein>
<dbReference type="PROSITE" id="PS51194">
    <property type="entry name" value="HELICASE_CTER"/>
    <property type="match status" value="1"/>
</dbReference>
<evidence type="ECO:0000259" key="8">
    <source>
        <dbReference type="PROSITE" id="PS51192"/>
    </source>
</evidence>
<feature type="non-terminal residue" evidence="11">
    <location>
        <position position="530"/>
    </location>
</feature>
<name>A0A1W0A9F3_9STRA</name>
<dbReference type="InterPro" id="IPR001650">
    <property type="entry name" value="Helicase_C-like"/>
</dbReference>
<dbReference type="CDD" id="cd18787">
    <property type="entry name" value="SF2_C_DEAD"/>
    <property type="match status" value="1"/>
</dbReference>
<dbReference type="GO" id="GO:0003724">
    <property type="term" value="F:RNA helicase activity"/>
    <property type="evidence" value="ECO:0007669"/>
    <property type="project" value="InterPro"/>
</dbReference>
<dbReference type="CDD" id="cd00268">
    <property type="entry name" value="DEADc"/>
    <property type="match status" value="1"/>
</dbReference>
<keyword evidence="2" id="KW-0547">Nucleotide-binding</keyword>
<dbReference type="Pfam" id="PF04438">
    <property type="entry name" value="zf-HIT"/>
    <property type="match status" value="1"/>
</dbReference>
<sequence length="530" mass="58964">MNTMMDGAETNGYEDSVVKKSQEQREAEDGEPVCVVCGRYGEYICDVTEMDVCSMECRDICRVRNHVKTQREVLGIVVKPAIDECRLVNTFEEMQLPNQMLLNLNEMKVMQPTPIQMQVIPMALNGKSNILIDAPTGTGKTIAFLIPLITSVLAQRFEIDEILGIIVSPIRELCIQIEQEIKSLVLSIPKMKTALLVGGMPLPNQLHRLKQNIQIIVGTPGRLLTLHEEYHALRLQNIVCGVLDEVDMLCEKDFISPVTTLISLLPPQRQLIFVSATVTSHVQTLLDKFAPSTISITQTELLASKSVIPSHIEQHVEYVENAKKTNKLFAFLQRKQENPLHATMIFVASQQGADLLVKSIFKACNLPALSIHGGKTQTERLKAMEAFVAGHATILVSTYLLGRGMDLIFVDDVIVFDMPPTVEEYIHIVGRAGRSGEPGNATVYVNEDSASLLPALLSVVWKSVKIPKQLKQLALVEQSKVSSKVNVKELIRRVQSYSETQSTQSSEKWQAWSQNANKRHLTTSNISSAK</sequence>
<proteinExistence type="inferred from homology"/>
<keyword evidence="12" id="KW-1185">Reference proteome</keyword>
<dbReference type="Gene3D" id="3.40.50.300">
    <property type="entry name" value="P-loop containing nucleotide triphosphate hydrolases"/>
    <property type="match status" value="2"/>
</dbReference>
<evidence type="ECO:0000256" key="4">
    <source>
        <dbReference type="ARBA" id="ARBA00022806"/>
    </source>
</evidence>